<feature type="compositionally biased region" description="Polar residues" evidence="3">
    <location>
        <begin position="27"/>
        <end position="36"/>
    </location>
</feature>
<sequence length="450" mass="48288">MSMKSAIHNTFTTNKKEDDPEELGHLPTSNSQTACSESGPPDGGFQAWGLLLGGKPFLVQFCGFGYIASFGVYQDYYTRIYMTNHSPSAISWIGALTSFLSVNITLFSGPLYDRGWFYQLMVVGSLLQSLSLFALSFTKPDQLYLAFIVQGVLSGFGMGLMSGPTIAVVSQHFSRKRTLVMSLVSSGTPLGSMIHPIMLNHLLNGTVGFANGVRISAGFVSALLLIACLCMRTRELPAPTVGYTVVARKCSREVLFILMTVGSTLFQIGFFFPVFYLQLDSTKHGIDINFSFYSLVIMNAACFIGRCTSGIIVAYTGVLNFTIASTVACSAVIISMMALSDVAGVVMLGLTYGYFSGVYIALLVPLVAVLTPDLSELGARMGICFAFTAFGGLLSGPISGALLGPQYKWWIASLFSGLISLVGSSILVVMRLIIYRRGINKSPSIAGGDT</sequence>
<dbReference type="GO" id="GO:0016020">
    <property type="term" value="C:membrane"/>
    <property type="evidence" value="ECO:0007669"/>
    <property type="project" value="UniProtKB-SubCell"/>
</dbReference>
<evidence type="ECO:0000256" key="1">
    <source>
        <dbReference type="ARBA" id="ARBA00004141"/>
    </source>
</evidence>
<feature type="compositionally biased region" description="Basic and acidic residues" evidence="3">
    <location>
        <begin position="14"/>
        <end position="24"/>
    </location>
</feature>
<dbReference type="InterPro" id="IPR050327">
    <property type="entry name" value="Proton-linked_MCT"/>
</dbReference>
<evidence type="ECO:0000256" key="3">
    <source>
        <dbReference type="SAM" id="MobiDB-lite"/>
    </source>
</evidence>
<organism evidence="6 7">
    <name type="scientific">Suillus plorans</name>
    <dbReference type="NCBI Taxonomy" id="116603"/>
    <lineage>
        <taxon>Eukaryota</taxon>
        <taxon>Fungi</taxon>
        <taxon>Dikarya</taxon>
        <taxon>Basidiomycota</taxon>
        <taxon>Agaricomycotina</taxon>
        <taxon>Agaricomycetes</taxon>
        <taxon>Agaricomycetidae</taxon>
        <taxon>Boletales</taxon>
        <taxon>Suillineae</taxon>
        <taxon>Suillaceae</taxon>
        <taxon>Suillus</taxon>
    </lineage>
</organism>
<dbReference type="GO" id="GO:0022857">
    <property type="term" value="F:transmembrane transporter activity"/>
    <property type="evidence" value="ECO:0007669"/>
    <property type="project" value="InterPro"/>
</dbReference>
<evidence type="ECO:0000313" key="7">
    <source>
        <dbReference type="Proteomes" id="UP000719766"/>
    </source>
</evidence>
<evidence type="ECO:0000313" key="5">
    <source>
        <dbReference type="EMBL" id="KAG1786307.1"/>
    </source>
</evidence>
<keyword evidence="4" id="KW-1133">Transmembrane helix</keyword>
<feature type="region of interest" description="Disordered" evidence="3">
    <location>
        <begin position="1"/>
        <end position="39"/>
    </location>
</feature>
<dbReference type="Pfam" id="PF07690">
    <property type="entry name" value="MFS_1"/>
    <property type="match status" value="1"/>
</dbReference>
<dbReference type="AlphaFoldDB" id="A0A9P7DF11"/>
<dbReference type="EMBL" id="JABBWE010000094">
    <property type="protein sequence ID" value="KAG1786307.1"/>
    <property type="molecule type" value="Genomic_DNA"/>
</dbReference>
<protein>
    <submittedName>
        <fullName evidence="6">Major facilitator superfamily domain-containing protein</fullName>
    </submittedName>
</protein>
<keyword evidence="4" id="KW-0812">Transmembrane</keyword>
<feature type="transmembrane region" description="Helical" evidence="4">
    <location>
        <begin position="57"/>
        <end position="77"/>
    </location>
</feature>
<evidence type="ECO:0000256" key="2">
    <source>
        <dbReference type="ARBA" id="ARBA00006727"/>
    </source>
</evidence>
<dbReference type="PANTHER" id="PTHR11360:SF284">
    <property type="entry name" value="EG:103B4.3 PROTEIN-RELATED"/>
    <property type="match status" value="1"/>
</dbReference>
<comment type="similarity">
    <text evidence="2">Belongs to the major facilitator superfamily. Monocarboxylate porter (TC 2.A.1.13) family.</text>
</comment>
<dbReference type="EMBL" id="JABBWE010000042">
    <property type="protein sequence ID" value="KAG1791548.1"/>
    <property type="molecule type" value="Genomic_DNA"/>
</dbReference>
<comment type="subcellular location">
    <subcellularLocation>
        <location evidence="1">Membrane</location>
        <topology evidence="1">Multi-pass membrane protein</topology>
    </subcellularLocation>
</comment>
<feature type="transmembrane region" description="Helical" evidence="4">
    <location>
        <begin position="143"/>
        <end position="167"/>
    </location>
</feature>
<proteinExistence type="inferred from homology"/>
<dbReference type="GeneID" id="64602911"/>
<keyword evidence="4" id="KW-0472">Membrane</keyword>
<feature type="transmembrane region" description="Helical" evidence="4">
    <location>
        <begin position="288"/>
        <end position="305"/>
    </location>
</feature>
<dbReference type="Proteomes" id="UP000719766">
    <property type="component" value="Unassembled WGS sequence"/>
</dbReference>
<evidence type="ECO:0000256" key="4">
    <source>
        <dbReference type="SAM" id="Phobius"/>
    </source>
</evidence>
<feature type="transmembrane region" description="Helical" evidence="4">
    <location>
        <begin position="312"/>
        <end position="339"/>
    </location>
</feature>
<dbReference type="OrthoDB" id="6499973at2759"/>
<dbReference type="SUPFAM" id="SSF103473">
    <property type="entry name" value="MFS general substrate transporter"/>
    <property type="match status" value="1"/>
</dbReference>
<dbReference type="RefSeq" id="XP_041158354.1">
    <property type="nucleotide sequence ID" value="XM_041309147.1"/>
</dbReference>
<feature type="transmembrane region" description="Helical" evidence="4">
    <location>
        <begin position="351"/>
        <end position="371"/>
    </location>
</feature>
<dbReference type="InterPro" id="IPR011701">
    <property type="entry name" value="MFS"/>
</dbReference>
<evidence type="ECO:0000313" key="6">
    <source>
        <dbReference type="EMBL" id="KAG1791548.1"/>
    </source>
</evidence>
<feature type="transmembrane region" description="Helical" evidence="4">
    <location>
        <begin position="254"/>
        <end position="276"/>
    </location>
</feature>
<feature type="transmembrane region" description="Helical" evidence="4">
    <location>
        <begin position="383"/>
        <end position="403"/>
    </location>
</feature>
<keyword evidence="7" id="KW-1185">Reference proteome</keyword>
<feature type="transmembrane region" description="Helical" evidence="4">
    <location>
        <begin position="116"/>
        <end position="137"/>
    </location>
</feature>
<dbReference type="Gene3D" id="1.20.1250.20">
    <property type="entry name" value="MFS general substrate transporter like domains"/>
    <property type="match status" value="2"/>
</dbReference>
<feature type="transmembrane region" description="Helical" evidence="4">
    <location>
        <begin position="89"/>
        <end position="109"/>
    </location>
</feature>
<feature type="transmembrane region" description="Helical" evidence="4">
    <location>
        <begin position="409"/>
        <end position="434"/>
    </location>
</feature>
<accession>A0A9P7DF11</accession>
<dbReference type="InterPro" id="IPR036259">
    <property type="entry name" value="MFS_trans_sf"/>
</dbReference>
<reference evidence="6" key="1">
    <citation type="journal article" date="2020" name="New Phytol.">
        <title>Comparative genomics reveals dynamic genome evolution in host specialist ectomycorrhizal fungi.</title>
        <authorList>
            <person name="Lofgren L.A."/>
            <person name="Nguyen N.H."/>
            <person name="Vilgalys R."/>
            <person name="Ruytinx J."/>
            <person name="Liao H.L."/>
            <person name="Branco S."/>
            <person name="Kuo A."/>
            <person name="LaButti K."/>
            <person name="Lipzen A."/>
            <person name="Andreopoulos W."/>
            <person name="Pangilinan J."/>
            <person name="Riley R."/>
            <person name="Hundley H."/>
            <person name="Na H."/>
            <person name="Barry K."/>
            <person name="Grigoriev I.V."/>
            <person name="Stajich J.E."/>
            <person name="Kennedy P.G."/>
        </authorList>
    </citation>
    <scope>NUCLEOTIDE SEQUENCE</scope>
    <source>
        <strain evidence="6">S12</strain>
    </source>
</reference>
<comment type="caution">
    <text evidence="6">The sequence shown here is derived from an EMBL/GenBank/DDBJ whole genome shotgun (WGS) entry which is preliminary data.</text>
</comment>
<gene>
    <name evidence="6" type="ORF">HD556DRAFT_1520154</name>
    <name evidence="5" type="ORF">HD556DRAFT_1521718</name>
</gene>
<feature type="transmembrane region" description="Helical" evidence="4">
    <location>
        <begin position="215"/>
        <end position="233"/>
    </location>
</feature>
<dbReference type="PANTHER" id="PTHR11360">
    <property type="entry name" value="MONOCARBOXYLATE TRANSPORTER"/>
    <property type="match status" value="1"/>
</dbReference>
<name>A0A9P7DF11_9AGAM</name>